<dbReference type="Proteomes" id="UP001229421">
    <property type="component" value="Unassembled WGS sequence"/>
</dbReference>
<feature type="region of interest" description="Disordered" evidence="1">
    <location>
        <begin position="57"/>
        <end position="85"/>
    </location>
</feature>
<evidence type="ECO:0000313" key="2">
    <source>
        <dbReference type="EMBL" id="KAK1429590.1"/>
    </source>
</evidence>
<dbReference type="EMBL" id="JAUHHV010000003">
    <property type="protein sequence ID" value="KAK1429590.1"/>
    <property type="molecule type" value="Genomic_DNA"/>
</dbReference>
<accession>A0AAD8KU46</accession>
<organism evidence="2 3">
    <name type="scientific">Tagetes erecta</name>
    <name type="common">African marigold</name>
    <dbReference type="NCBI Taxonomy" id="13708"/>
    <lineage>
        <taxon>Eukaryota</taxon>
        <taxon>Viridiplantae</taxon>
        <taxon>Streptophyta</taxon>
        <taxon>Embryophyta</taxon>
        <taxon>Tracheophyta</taxon>
        <taxon>Spermatophyta</taxon>
        <taxon>Magnoliopsida</taxon>
        <taxon>eudicotyledons</taxon>
        <taxon>Gunneridae</taxon>
        <taxon>Pentapetalae</taxon>
        <taxon>asterids</taxon>
        <taxon>campanulids</taxon>
        <taxon>Asterales</taxon>
        <taxon>Asteraceae</taxon>
        <taxon>Asteroideae</taxon>
        <taxon>Heliantheae alliance</taxon>
        <taxon>Tageteae</taxon>
        <taxon>Tagetes</taxon>
    </lineage>
</organism>
<keyword evidence="3" id="KW-1185">Reference proteome</keyword>
<evidence type="ECO:0000256" key="1">
    <source>
        <dbReference type="SAM" id="MobiDB-lite"/>
    </source>
</evidence>
<dbReference type="AlphaFoldDB" id="A0AAD8KU46"/>
<evidence type="ECO:0000313" key="3">
    <source>
        <dbReference type="Proteomes" id="UP001229421"/>
    </source>
</evidence>
<dbReference type="PROSITE" id="PS51257">
    <property type="entry name" value="PROKAR_LIPOPROTEIN"/>
    <property type="match status" value="1"/>
</dbReference>
<reference evidence="2" key="1">
    <citation type="journal article" date="2023" name="bioRxiv">
        <title>Improved chromosome-level genome assembly for marigold (Tagetes erecta).</title>
        <authorList>
            <person name="Jiang F."/>
            <person name="Yuan L."/>
            <person name="Wang S."/>
            <person name="Wang H."/>
            <person name="Xu D."/>
            <person name="Wang A."/>
            <person name="Fan W."/>
        </authorList>
    </citation>
    <scope>NUCLEOTIDE SEQUENCE</scope>
    <source>
        <strain evidence="2">WSJ</strain>
        <tissue evidence="2">Leaf</tissue>
    </source>
</reference>
<gene>
    <name evidence="2" type="ORF">QVD17_11804</name>
</gene>
<name>A0AAD8KU46_TARER</name>
<proteinExistence type="predicted"/>
<feature type="compositionally biased region" description="Basic residues" evidence="1">
    <location>
        <begin position="64"/>
        <end position="75"/>
    </location>
</feature>
<comment type="caution">
    <text evidence="2">The sequence shown here is derived from an EMBL/GenBank/DDBJ whole genome shotgun (WGS) entry which is preliminary data.</text>
</comment>
<protein>
    <submittedName>
        <fullName evidence="2">Uncharacterized protein</fullName>
    </submittedName>
</protein>
<sequence>MEVGKTIGAGGVGGVGTSVGVGACGVGGVDTSLGVGADHSNPNHSISTRSFFSFAHHLQLPPPPHRRAQPPHNHRTSSEQSNQNQVISIEHNIIYTLFKF</sequence>